<dbReference type="PANTHER" id="PTHR43877:SF1">
    <property type="entry name" value="ACETYLTRANSFERASE"/>
    <property type="match status" value="1"/>
</dbReference>
<dbReference type="AlphaFoldDB" id="A0A917ACH5"/>
<name>A0A917ACH5_9RHOB</name>
<accession>A0A917ACH5</accession>
<evidence type="ECO:0000259" key="3">
    <source>
        <dbReference type="PROSITE" id="PS51186"/>
    </source>
</evidence>
<comment type="caution">
    <text evidence="4">The sequence shown here is derived from an EMBL/GenBank/DDBJ whole genome shotgun (WGS) entry which is preliminary data.</text>
</comment>
<evidence type="ECO:0000256" key="2">
    <source>
        <dbReference type="ARBA" id="ARBA00023315"/>
    </source>
</evidence>
<gene>
    <name evidence="4" type="ORF">GCM10011360_30970</name>
</gene>
<dbReference type="PANTHER" id="PTHR43877">
    <property type="entry name" value="AMINOALKYLPHOSPHONATE N-ACETYLTRANSFERASE-RELATED-RELATED"/>
    <property type="match status" value="1"/>
</dbReference>
<keyword evidence="2" id="KW-0012">Acyltransferase</keyword>
<dbReference type="Pfam" id="PF13508">
    <property type="entry name" value="Acetyltransf_7"/>
    <property type="match status" value="1"/>
</dbReference>
<protein>
    <submittedName>
        <fullName evidence="4">N-acetyltransferase</fullName>
    </submittedName>
</protein>
<proteinExistence type="predicted"/>
<dbReference type="RefSeq" id="WP_188478742.1">
    <property type="nucleotide sequence ID" value="NZ_BMFJ01000002.1"/>
</dbReference>
<dbReference type="SUPFAM" id="SSF55729">
    <property type="entry name" value="Acyl-CoA N-acyltransferases (Nat)"/>
    <property type="match status" value="1"/>
</dbReference>
<evidence type="ECO:0000313" key="4">
    <source>
        <dbReference type="EMBL" id="GGE41306.1"/>
    </source>
</evidence>
<dbReference type="PROSITE" id="PS51186">
    <property type="entry name" value="GNAT"/>
    <property type="match status" value="1"/>
</dbReference>
<feature type="domain" description="N-acetyltransferase" evidence="3">
    <location>
        <begin position="21"/>
        <end position="183"/>
    </location>
</feature>
<dbReference type="GO" id="GO:0016747">
    <property type="term" value="F:acyltransferase activity, transferring groups other than amino-acyl groups"/>
    <property type="evidence" value="ECO:0007669"/>
    <property type="project" value="InterPro"/>
</dbReference>
<reference evidence="5" key="1">
    <citation type="journal article" date="2019" name="Int. J. Syst. Evol. Microbiol.">
        <title>The Global Catalogue of Microorganisms (GCM) 10K type strain sequencing project: providing services to taxonomists for standard genome sequencing and annotation.</title>
        <authorList>
            <consortium name="The Broad Institute Genomics Platform"/>
            <consortium name="The Broad Institute Genome Sequencing Center for Infectious Disease"/>
            <person name="Wu L."/>
            <person name="Ma J."/>
        </authorList>
    </citation>
    <scope>NUCLEOTIDE SEQUENCE [LARGE SCALE GENOMIC DNA]</scope>
    <source>
        <strain evidence="5">CGMCC 1.12664</strain>
    </source>
</reference>
<evidence type="ECO:0000256" key="1">
    <source>
        <dbReference type="ARBA" id="ARBA00022679"/>
    </source>
</evidence>
<evidence type="ECO:0000313" key="5">
    <source>
        <dbReference type="Proteomes" id="UP000612855"/>
    </source>
</evidence>
<dbReference type="InterPro" id="IPR050832">
    <property type="entry name" value="Bact_Acetyltransf"/>
</dbReference>
<keyword evidence="1" id="KW-0808">Transferase</keyword>
<organism evidence="4 5">
    <name type="scientific">Primorskyibacter flagellatus</name>
    <dbReference type="NCBI Taxonomy" id="1387277"/>
    <lineage>
        <taxon>Bacteria</taxon>
        <taxon>Pseudomonadati</taxon>
        <taxon>Pseudomonadota</taxon>
        <taxon>Alphaproteobacteria</taxon>
        <taxon>Rhodobacterales</taxon>
        <taxon>Roseobacteraceae</taxon>
        <taxon>Primorskyibacter</taxon>
    </lineage>
</organism>
<dbReference type="InterPro" id="IPR016181">
    <property type="entry name" value="Acyl_CoA_acyltransferase"/>
</dbReference>
<sequence>MPDLSPSRSTPPPPGAGLCDIVIRPAMPADTEGVSRMLARSYRALLAADYDPELLREALPLISSARPSLLSCGTYFLAERDDRVLAAGGWTDVSPHGAPGRAGVGHIRHVAVDPSVVRTGVGSLLMRRILGSASAAGVTDLRCQSTLTAEGFYAAHGFGSLGQIEVRLPTGVLFPAVQMRRVA</sequence>
<keyword evidence="5" id="KW-1185">Reference proteome</keyword>
<dbReference type="EMBL" id="BMFJ01000002">
    <property type="protein sequence ID" value="GGE41306.1"/>
    <property type="molecule type" value="Genomic_DNA"/>
</dbReference>
<dbReference type="InterPro" id="IPR000182">
    <property type="entry name" value="GNAT_dom"/>
</dbReference>
<dbReference type="Gene3D" id="3.40.630.30">
    <property type="match status" value="1"/>
</dbReference>
<dbReference type="Proteomes" id="UP000612855">
    <property type="component" value="Unassembled WGS sequence"/>
</dbReference>
<dbReference type="CDD" id="cd04301">
    <property type="entry name" value="NAT_SF"/>
    <property type="match status" value="1"/>
</dbReference>